<dbReference type="Gene3D" id="1.10.530.10">
    <property type="match status" value="1"/>
</dbReference>
<name>A0A090NNI8_SHIDY</name>
<accession>A0A090NNI8</accession>
<dbReference type="PATRIC" id="fig|1401327.3.peg.179"/>
<dbReference type="EMBL" id="AXUT01000016">
    <property type="protein sequence ID" value="ESU82260.1"/>
    <property type="molecule type" value="Genomic_DNA"/>
</dbReference>
<dbReference type="SUPFAM" id="SSF53955">
    <property type="entry name" value="Lysozyme-like"/>
    <property type="match status" value="1"/>
</dbReference>
<gene>
    <name evidence="2" type="ORF">WRSd3_00196</name>
</gene>
<organism evidence="2 3">
    <name type="scientific">Shigella dysenteriae WRSd3</name>
    <dbReference type="NCBI Taxonomy" id="1401327"/>
    <lineage>
        <taxon>Bacteria</taxon>
        <taxon>Pseudomonadati</taxon>
        <taxon>Pseudomonadota</taxon>
        <taxon>Gammaproteobacteria</taxon>
        <taxon>Enterobacterales</taxon>
        <taxon>Enterobacteriaceae</taxon>
        <taxon>Shigella</taxon>
    </lineage>
</organism>
<protein>
    <submittedName>
        <fullName evidence="2">IpgF protein</fullName>
    </submittedName>
</protein>
<dbReference type="Pfam" id="PF01464">
    <property type="entry name" value="SLT"/>
    <property type="match status" value="1"/>
</dbReference>
<reference evidence="2 3" key="1">
    <citation type="submission" date="2013-10" db="EMBL/GenBank/DDBJ databases">
        <title>Draft genomes and the virulence plasmids of Sd1617 vaccine constructs: WRSd3 and WRSd5.</title>
        <authorList>
            <person name="Aksomboon Vongsawan A."/>
            <person name="Venkatesan M.M."/>
            <person name="Vaisvil B."/>
            <person name="Emel G."/>
            <person name="Kepatral V."/>
            <person name="Sethabutr O."/>
            <person name="Serichantalergs O."/>
            <person name="Mason C."/>
        </authorList>
    </citation>
    <scope>NUCLEOTIDE SEQUENCE [LARGE SCALE GENOMIC DNA]</scope>
    <source>
        <strain evidence="2 3">WRSd3</strain>
    </source>
</reference>
<dbReference type="InterPro" id="IPR008258">
    <property type="entry name" value="Transglycosylase_SLT_dom_1"/>
</dbReference>
<evidence type="ECO:0000313" key="2">
    <source>
        <dbReference type="EMBL" id="ESU82260.1"/>
    </source>
</evidence>
<proteinExistence type="predicted"/>
<evidence type="ECO:0000313" key="3">
    <source>
        <dbReference type="Proteomes" id="UP000017944"/>
    </source>
</evidence>
<dbReference type="InterPro" id="IPR023346">
    <property type="entry name" value="Lysozyme-like_dom_sf"/>
</dbReference>
<comment type="caution">
    <text evidence="2">The sequence shown here is derived from an EMBL/GenBank/DDBJ whole genome shotgun (WGS) entry which is preliminary data.</text>
</comment>
<dbReference type="RefSeq" id="WP_000086107.1">
    <property type="nucleotide sequence ID" value="NZ_AXUT01000016.1"/>
</dbReference>
<feature type="domain" description="Transglycosylase SLT" evidence="1">
    <location>
        <begin position="19"/>
        <end position="136"/>
    </location>
</feature>
<dbReference type="Proteomes" id="UP000017944">
    <property type="component" value="Unassembled WGS sequence"/>
</dbReference>
<evidence type="ECO:0000259" key="1">
    <source>
        <dbReference type="Pfam" id="PF01464"/>
    </source>
</evidence>
<sequence>MSRFVFILLCFIPHLGRADCWDKAGERYNIPSSLLKAIAEKESGFNKSAVNVNNNGSKDYGIMQINDFHSKRLREMGYTEEMLISHPCLSVHYAAKLLNEFMLMYGRGWEAVGAYNAGTSPKKKKERLKYAEDIYKRYLRIAAESKQNNRRI</sequence>
<dbReference type="CDD" id="cd13400">
    <property type="entry name" value="LT_IagB-like"/>
    <property type="match status" value="1"/>
</dbReference>
<dbReference type="AlphaFoldDB" id="A0A090NNI8"/>